<evidence type="ECO:0000313" key="1">
    <source>
        <dbReference type="EMBL" id="GME88907.1"/>
    </source>
</evidence>
<name>A0ACB5TIH6_CANBO</name>
<comment type="caution">
    <text evidence="1">The sequence shown here is derived from an EMBL/GenBank/DDBJ whole genome shotgun (WGS) entry which is preliminary data.</text>
</comment>
<gene>
    <name evidence="1" type="ORF">Cboi01_000115500</name>
</gene>
<accession>A0ACB5TIH6</accession>
<proteinExistence type="predicted"/>
<evidence type="ECO:0000313" key="2">
    <source>
        <dbReference type="Proteomes" id="UP001165101"/>
    </source>
</evidence>
<sequence length="527" mass="59102">MVQDIKIMSSASSIDDSQAIKSNENMDNLDSKQVDLEYSGSEFDGIDAPTEKELDAVYRHLDYRIIPALWAVYFLVSFGSSAYGNTLTMNAESGHSLIQTLNLDSHDTSVASALYYVAYIIFDTPMNMIMTKVSPQIWISRIVISDGIVYCCYSAIKSAGGLIGVRFVSGFVSAGLWPALSYYISLWYPSHRTAKRVGYYFTAAQLSASAAGLVSAGFQKMDMARGYEGWKWYMIVYGSCCVFVGILTIWWLPDRPQHLVDLDQFNSKLDKIFPAWFRKATTPTQPLNDHERELHRRDMILRYKKIEWDFRDILEIIKNPRIWPLIMMYFGVVGTGFGLAVFGTTIIKIYKPSLSGIDVSLLYAPIWLFDLGGILTITPFADKYKSYRPVFFCFSTLIIIVGMLVTTYAHGFWNKYAGLLIAGYGLGPTVPITMTWTTEIFGPRHGDVGCAVSVALVSGLGNLGTVMATYALFSGWPADKAREFQYSNMMLVLILGVSIVACIVCVILRYYLGDYNEETPKITEDEE</sequence>
<dbReference type="EMBL" id="BSXV01000391">
    <property type="protein sequence ID" value="GME88907.1"/>
    <property type="molecule type" value="Genomic_DNA"/>
</dbReference>
<protein>
    <submittedName>
        <fullName evidence="1">Unnamed protein product</fullName>
    </submittedName>
</protein>
<keyword evidence="2" id="KW-1185">Reference proteome</keyword>
<organism evidence="1 2">
    <name type="scientific">Candida boidinii</name>
    <name type="common">Yeast</name>
    <dbReference type="NCBI Taxonomy" id="5477"/>
    <lineage>
        <taxon>Eukaryota</taxon>
        <taxon>Fungi</taxon>
        <taxon>Dikarya</taxon>
        <taxon>Ascomycota</taxon>
        <taxon>Saccharomycotina</taxon>
        <taxon>Pichiomycetes</taxon>
        <taxon>Pichiales</taxon>
        <taxon>Pichiaceae</taxon>
        <taxon>Ogataea</taxon>
        <taxon>Ogataea/Candida clade</taxon>
    </lineage>
</organism>
<dbReference type="Proteomes" id="UP001165101">
    <property type="component" value="Unassembled WGS sequence"/>
</dbReference>
<reference evidence="1" key="1">
    <citation type="submission" date="2023-04" db="EMBL/GenBank/DDBJ databases">
        <title>Candida boidinii NBRC 1967.</title>
        <authorList>
            <person name="Ichikawa N."/>
            <person name="Sato H."/>
            <person name="Tonouchi N."/>
        </authorList>
    </citation>
    <scope>NUCLEOTIDE SEQUENCE</scope>
    <source>
        <strain evidence="1">NBRC 1967</strain>
    </source>
</reference>